<reference evidence="5 6" key="1">
    <citation type="journal article" date="2005" name="Genome Res.">
        <title>Complete genome sequence of the hyperthermophilic archaeon Thermococcus kodakaraensis KOD1 and comparison with Pyrococcus genomes.</title>
        <authorList>
            <person name="Fukui T."/>
            <person name="Atomi H."/>
            <person name="Kanai T."/>
            <person name="Matsumi R."/>
            <person name="Fujiwara S."/>
            <person name="Imanaka T."/>
        </authorList>
    </citation>
    <scope>NUCLEOTIDE SEQUENCE [LARGE SCALE GENOMIC DNA]</scope>
    <source>
        <strain evidence="6">ATCC BAA-918 / JCM 12380 / KOD1</strain>
    </source>
</reference>
<dbReference type="PROSITE" id="PS51733">
    <property type="entry name" value="BPL_LPL_CATALYTIC"/>
    <property type="match status" value="1"/>
</dbReference>
<dbReference type="PhylomeDB" id="Q5JIC9"/>
<dbReference type="InParanoid" id="Q5JIC9"/>
<dbReference type="Gene3D" id="2.30.30.100">
    <property type="match status" value="1"/>
</dbReference>
<dbReference type="InterPro" id="IPR003142">
    <property type="entry name" value="BPL_C"/>
</dbReference>
<organism evidence="5 6">
    <name type="scientific">Thermococcus kodakarensis (strain ATCC BAA-918 / JCM 12380 / KOD1)</name>
    <name type="common">Pyrococcus kodakaraensis (strain KOD1)</name>
    <dbReference type="NCBI Taxonomy" id="69014"/>
    <lineage>
        <taxon>Archaea</taxon>
        <taxon>Methanobacteriati</taxon>
        <taxon>Methanobacteriota</taxon>
        <taxon>Thermococci</taxon>
        <taxon>Thermococcales</taxon>
        <taxon>Thermococcaceae</taxon>
        <taxon>Thermococcus</taxon>
    </lineage>
</organism>
<evidence type="ECO:0000256" key="1">
    <source>
        <dbReference type="ARBA" id="ARBA00022598"/>
    </source>
</evidence>
<gene>
    <name evidence="5" type="ordered locus">TK0987</name>
</gene>
<evidence type="ECO:0000259" key="4">
    <source>
        <dbReference type="PROSITE" id="PS51733"/>
    </source>
</evidence>
<dbReference type="GO" id="GO:0005524">
    <property type="term" value="F:ATP binding"/>
    <property type="evidence" value="ECO:0007669"/>
    <property type="project" value="UniProtKB-KW"/>
</dbReference>
<dbReference type="STRING" id="69014.TK0987"/>
<keyword evidence="2" id="KW-0547">Nucleotide-binding</keyword>
<dbReference type="eggNOG" id="arCOG01940">
    <property type="taxonomic scope" value="Archaea"/>
</dbReference>
<dbReference type="GeneID" id="78447500"/>
<feature type="domain" description="BPL/LPL catalytic" evidence="4">
    <location>
        <begin position="1"/>
        <end position="167"/>
    </location>
</feature>
<dbReference type="Gene3D" id="3.30.930.10">
    <property type="entry name" value="Bira Bifunctional Protein, Domain 2"/>
    <property type="match status" value="1"/>
</dbReference>
<dbReference type="PANTHER" id="PTHR12835">
    <property type="entry name" value="BIOTIN PROTEIN LIGASE"/>
    <property type="match status" value="1"/>
</dbReference>
<dbReference type="Pfam" id="PF03099">
    <property type="entry name" value="BPL_LplA_LipB"/>
    <property type="match status" value="1"/>
</dbReference>
<evidence type="ECO:0000313" key="6">
    <source>
        <dbReference type="Proteomes" id="UP000000536"/>
    </source>
</evidence>
<dbReference type="FunCoup" id="Q5JIC9">
    <property type="interactions" value="7"/>
</dbReference>
<dbReference type="RefSeq" id="WP_011249938.1">
    <property type="nucleotide sequence ID" value="NC_006624.1"/>
</dbReference>
<dbReference type="Pfam" id="PF02237">
    <property type="entry name" value="BPL_C"/>
    <property type="match status" value="1"/>
</dbReference>
<name>Q5JIC9_THEKO</name>
<keyword evidence="3" id="KW-0067">ATP-binding</keyword>
<dbReference type="KEGG" id="tko:TK0987"/>
<dbReference type="EnsemblBacteria" id="BAD85176">
    <property type="protein sequence ID" value="BAD85176"/>
    <property type="gene ID" value="TK0987"/>
</dbReference>
<dbReference type="Proteomes" id="UP000000536">
    <property type="component" value="Chromosome"/>
</dbReference>
<dbReference type="InterPro" id="IPR004408">
    <property type="entry name" value="Biotin_CoA_COase_ligase"/>
</dbReference>
<dbReference type="InterPro" id="IPR045864">
    <property type="entry name" value="aa-tRNA-synth_II/BPL/LPL"/>
</dbReference>
<accession>Q5JIC9</accession>
<keyword evidence="1 5" id="KW-0436">Ligase</keyword>
<dbReference type="CDD" id="cd16442">
    <property type="entry name" value="BPL"/>
    <property type="match status" value="1"/>
</dbReference>
<evidence type="ECO:0000313" key="5">
    <source>
        <dbReference type="EMBL" id="BAD85176.1"/>
    </source>
</evidence>
<dbReference type="NCBIfam" id="NF006206">
    <property type="entry name" value="PRK08330.1"/>
    <property type="match status" value="1"/>
</dbReference>
<sequence length="232" mass="25647">MEWNVIRLDEVDSTNEYAKKLIPDVSEGTVVVAKRQTSGRGRKGRAWASPEGGLWMSVILKPPMIDPRLVFVGALAVSDTLRDFGIGAWIKWPNDVWVGNRKISGVLTEVKGDFVIMGVGLNVNNEIPDGLKETATSMMEALGEPVDIGEVLERLLEYLGRWYKTFLENPPLVVEEVRGRTMLIGKEVRVLLDGNDLVGRVITISDDGSLILDVDGQTVKVVYGDVSVRINR</sequence>
<dbReference type="AlphaFoldDB" id="Q5JIC9"/>
<dbReference type="OrthoDB" id="46252at2157"/>
<dbReference type="HOGENOM" id="CLU_051096_3_0_2"/>
<dbReference type="NCBIfam" id="TIGR00121">
    <property type="entry name" value="birA_ligase"/>
    <property type="match status" value="1"/>
</dbReference>
<evidence type="ECO:0000256" key="3">
    <source>
        <dbReference type="ARBA" id="ARBA00022840"/>
    </source>
</evidence>
<dbReference type="InterPro" id="IPR004143">
    <property type="entry name" value="BPL_LPL_catalytic"/>
</dbReference>
<dbReference type="InterPro" id="IPR008988">
    <property type="entry name" value="Transcriptional_repressor_C"/>
</dbReference>
<keyword evidence="6" id="KW-1185">Reference proteome</keyword>
<dbReference type="GO" id="GO:0005737">
    <property type="term" value="C:cytoplasm"/>
    <property type="evidence" value="ECO:0000318"/>
    <property type="project" value="GO_Central"/>
</dbReference>
<protein>
    <submittedName>
        <fullName evidence="5">Biotin-protein ligase</fullName>
    </submittedName>
</protein>
<dbReference type="SUPFAM" id="SSF50037">
    <property type="entry name" value="C-terminal domain of transcriptional repressors"/>
    <property type="match status" value="1"/>
</dbReference>
<dbReference type="EMBL" id="AP006878">
    <property type="protein sequence ID" value="BAD85176.1"/>
    <property type="molecule type" value="Genomic_DNA"/>
</dbReference>
<evidence type="ECO:0000256" key="2">
    <source>
        <dbReference type="ARBA" id="ARBA00022741"/>
    </source>
</evidence>
<proteinExistence type="predicted"/>
<dbReference type="GO" id="GO:0004077">
    <property type="term" value="F:biotin--[biotin carboxyl-carrier protein] ligase activity"/>
    <property type="evidence" value="ECO:0000318"/>
    <property type="project" value="GO_Central"/>
</dbReference>
<dbReference type="PANTHER" id="PTHR12835:SF5">
    <property type="entry name" value="BIOTIN--PROTEIN LIGASE"/>
    <property type="match status" value="1"/>
</dbReference>
<dbReference type="SUPFAM" id="SSF55681">
    <property type="entry name" value="Class II aaRS and biotin synthetases"/>
    <property type="match status" value="1"/>
</dbReference>
<dbReference type="PATRIC" id="fig|69014.16.peg.965"/>